<dbReference type="PANTHER" id="PTHR24221">
    <property type="entry name" value="ATP-BINDING CASSETTE SUB-FAMILY B"/>
    <property type="match status" value="1"/>
</dbReference>
<evidence type="ECO:0000313" key="13">
    <source>
        <dbReference type="EMBL" id="KPM38633.1"/>
    </source>
</evidence>
<evidence type="ECO:0000256" key="3">
    <source>
        <dbReference type="ARBA" id="ARBA00022692"/>
    </source>
</evidence>
<feature type="compositionally biased region" description="Acidic residues" evidence="9">
    <location>
        <begin position="205"/>
        <end position="219"/>
    </location>
</feature>
<evidence type="ECO:0000256" key="4">
    <source>
        <dbReference type="ARBA" id="ARBA00022741"/>
    </source>
</evidence>
<dbReference type="GO" id="GO:0005524">
    <property type="term" value="F:ATP binding"/>
    <property type="evidence" value="ECO:0007669"/>
    <property type="project" value="UniProtKB-KW"/>
</dbReference>
<dbReference type="PROSITE" id="PS50929">
    <property type="entry name" value="ABC_TM1F"/>
    <property type="match status" value="1"/>
</dbReference>
<keyword evidence="2" id="KW-0813">Transport</keyword>
<sequence>MAASLELAKYLHYSCPNAAVFFVSVSALVRLNKTHQEKSLQQSRRYAVLVGLVVACYIAEVAAVCTRADELTWFEGHTLHLATLALVWSALGLQRDHASHALWGTALITALFEAPLLGIAASRPLNSPRSIIQLISQSLRLLALLWLLVDRTRSRTKQSKATAEEAQPFLQQQAENASREPISYGTRSATGHLDVETHSGHNDDSDFDGGDDSDSDDDADIKRRRAKRLKQTGGWWGYLKDFSIFTPYLIPRRDRKVQASIVASLLCLAGNRVLKVLVPQQIGLVTDKLLDHEAPYQALAIWLLLNLLNDDAGLGLVLALVKIPIKQFSYRQIVNAAFSHVMNLSMEFHSDRDSAEVMKAIEQGESLTNVLETAIIEILPTFIDLSIAFGLLYLKFNALVALAMVAASVAFISLEVFTSSWNIENRRVSAKAQREEARVMHQAVQGWQTVVYFNMFGYERRRFGSAVESQLAANKDWGKRDAYIRAMLEAMVPITFFTLASLILYEISKGRASAGDFVFFIQYWEYLIYPLKWLSHDYRYLMSDLVDAERLLNLLQTKPTVVDKEGAKPLGKIEGHVTFDNVFFSYDPRKPSIQGMNISAAPGETIALVGATGAGKSTIVKLLLRFYDVTSGRIAIDGQNIQDVTLSSLRDSLGIVPQDPLLFNASIMENLRYASPSATDDEIFEACRAAAIHSKILTFADGYSTRVGEQGVKLSGGEIQRLAIARVFLKNPPILILDEATSAVDTGTEADIQDALDGLRAERTTFLIAHRLSTVVDADQILVVDEGRVVESGTHSALLRQETSRYRDLWLKQVGRGLKDGEA</sequence>
<feature type="compositionally biased region" description="Basic and acidic residues" evidence="9">
    <location>
        <begin position="193"/>
        <end position="204"/>
    </location>
</feature>
<keyword evidence="7 10" id="KW-0472">Membrane</keyword>
<comment type="caution">
    <text evidence="13">The sequence shown here is derived from an EMBL/GenBank/DDBJ whole genome shotgun (WGS) entry which is preliminary data.</text>
</comment>
<dbReference type="SUPFAM" id="SSF52540">
    <property type="entry name" value="P-loop containing nucleoside triphosphate hydrolases"/>
    <property type="match status" value="1"/>
</dbReference>
<protein>
    <submittedName>
        <fullName evidence="13">Heavy metal tolerance protein</fullName>
    </submittedName>
</protein>
<gene>
    <name evidence="13" type="ORF">AK830_g7914</name>
</gene>
<feature type="transmembrane region" description="Helical" evidence="10">
    <location>
        <begin position="76"/>
        <end position="93"/>
    </location>
</feature>
<dbReference type="PROSITE" id="PS50893">
    <property type="entry name" value="ABC_TRANSPORTER_2"/>
    <property type="match status" value="1"/>
</dbReference>
<dbReference type="Pfam" id="PF00005">
    <property type="entry name" value="ABC_tran"/>
    <property type="match status" value="1"/>
</dbReference>
<dbReference type="InterPro" id="IPR011527">
    <property type="entry name" value="ABC1_TM_dom"/>
</dbReference>
<feature type="transmembrane region" description="Helical" evidence="10">
    <location>
        <begin position="131"/>
        <end position="149"/>
    </location>
</feature>
<evidence type="ECO:0000256" key="8">
    <source>
        <dbReference type="ARBA" id="ARBA00024363"/>
    </source>
</evidence>
<evidence type="ECO:0000256" key="2">
    <source>
        <dbReference type="ARBA" id="ARBA00022448"/>
    </source>
</evidence>
<dbReference type="EMBL" id="LKCW01000128">
    <property type="protein sequence ID" value="KPM38633.1"/>
    <property type="molecule type" value="Genomic_DNA"/>
</dbReference>
<dbReference type="GO" id="GO:0016887">
    <property type="term" value="F:ATP hydrolysis activity"/>
    <property type="evidence" value="ECO:0007669"/>
    <property type="project" value="InterPro"/>
</dbReference>
<dbReference type="InterPro" id="IPR036640">
    <property type="entry name" value="ABC1_TM_sf"/>
</dbReference>
<dbReference type="Pfam" id="PF00664">
    <property type="entry name" value="ABC_membrane"/>
    <property type="match status" value="1"/>
</dbReference>
<feature type="domain" description="ABC transporter" evidence="11">
    <location>
        <begin position="577"/>
        <end position="811"/>
    </location>
</feature>
<dbReference type="GO" id="GO:0140359">
    <property type="term" value="F:ABC-type transporter activity"/>
    <property type="evidence" value="ECO:0007669"/>
    <property type="project" value="InterPro"/>
</dbReference>
<keyword evidence="3 10" id="KW-0812">Transmembrane</keyword>
<keyword evidence="4" id="KW-0547">Nucleotide-binding</keyword>
<evidence type="ECO:0000256" key="7">
    <source>
        <dbReference type="ARBA" id="ARBA00023136"/>
    </source>
</evidence>
<evidence type="ECO:0000256" key="1">
    <source>
        <dbReference type="ARBA" id="ARBA00004141"/>
    </source>
</evidence>
<dbReference type="PANTHER" id="PTHR24221:SF503">
    <property type="entry name" value="MITOCHONDRIAL POTASSIUM CHANNEL ATP-BINDING SUBUNIT"/>
    <property type="match status" value="1"/>
</dbReference>
<feature type="transmembrane region" description="Helical" evidence="10">
    <location>
        <begin position="100"/>
        <end position="119"/>
    </location>
</feature>
<evidence type="ECO:0000256" key="10">
    <source>
        <dbReference type="SAM" id="Phobius"/>
    </source>
</evidence>
<dbReference type="InterPro" id="IPR027417">
    <property type="entry name" value="P-loop_NTPase"/>
</dbReference>
<comment type="subcellular location">
    <subcellularLocation>
        <location evidence="1">Membrane</location>
        <topology evidence="1">Multi-pass membrane protein</topology>
    </subcellularLocation>
</comment>
<dbReference type="InterPro" id="IPR017871">
    <property type="entry name" value="ABC_transporter-like_CS"/>
</dbReference>
<evidence type="ECO:0000256" key="9">
    <source>
        <dbReference type="SAM" id="MobiDB-lite"/>
    </source>
</evidence>
<dbReference type="InterPro" id="IPR003593">
    <property type="entry name" value="AAA+_ATPase"/>
</dbReference>
<dbReference type="PROSITE" id="PS00211">
    <property type="entry name" value="ABC_TRANSPORTER_1"/>
    <property type="match status" value="1"/>
</dbReference>
<dbReference type="Gene3D" id="1.20.1560.10">
    <property type="entry name" value="ABC transporter type 1, transmembrane domain"/>
    <property type="match status" value="1"/>
</dbReference>
<feature type="transmembrane region" description="Helical" evidence="10">
    <location>
        <begin position="482"/>
        <end position="505"/>
    </location>
</feature>
<comment type="similarity">
    <text evidence="8">Belongs to the ABC transporter superfamily. ABCB family. Heavy Metal importer (TC 3.A.1.210) subfamily.</text>
</comment>
<dbReference type="Gene3D" id="3.40.50.300">
    <property type="entry name" value="P-loop containing nucleotide triphosphate hydrolases"/>
    <property type="match status" value="1"/>
</dbReference>
<name>A0A0P7AVS6_9HYPO</name>
<evidence type="ECO:0000259" key="12">
    <source>
        <dbReference type="PROSITE" id="PS50929"/>
    </source>
</evidence>
<organism evidence="13 14">
    <name type="scientific">Neonectria ditissima</name>
    <dbReference type="NCBI Taxonomy" id="78410"/>
    <lineage>
        <taxon>Eukaryota</taxon>
        <taxon>Fungi</taxon>
        <taxon>Dikarya</taxon>
        <taxon>Ascomycota</taxon>
        <taxon>Pezizomycotina</taxon>
        <taxon>Sordariomycetes</taxon>
        <taxon>Hypocreomycetidae</taxon>
        <taxon>Hypocreales</taxon>
        <taxon>Nectriaceae</taxon>
        <taxon>Neonectria</taxon>
    </lineage>
</organism>
<feature type="transmembrane region" description="Helical" evidence="10">
    <location>
        <begin position="259"/>
        <end position="278"/>
    </location>
</feature>
<dbReference type="SMART" id="SM00382">
    <property type="entry name" value="AAA"/>
    <property type="match status" value="1"/>
</dbReference>
<evidence type="ECO:0000256" key="5">
    <source>
        <dbReference type="ARBA" id="ARBA00022840"/>
    </source>
</evidence>
<reference evidence="13 14" key="1">
    <citation type="submission" date="2015-09" db="EMBL/GenBank/DDBJ databases">
        <title>Draft genome of a European isolate of the apple canker pathogen Neonectria ditissima.</title>
        <authorList>
            <person name="Gomez-Cortecero A."/>
            <person name="Harrison R.J."/>
            <person name="Armitage A.D."/>
        </authorList>
    </citation>
    <scope>NUCLEOTIDE SEQUENCE [LARGE SCALE GENOMIC DNA]</scope>
    <source>
        <strain evidence="13 14">R09/05</strain>
    </source>
</reference>
<keyword evidence="5" id="KW-0067">ATP-binding</keyword>
<accession>A0A0P7AVS6</accession>
<dbReference type="InterPro" id="IPR039421">
    <property type="entry name" value="Type_1_exporter"/>
</dbReference>
<feature type="transmembrane region" description="Helical" evidence="10">
    <location>
        <begin position="399"/>
        <end position="417"/>
    </location>
</feature>
<keyword evidence="14" id="KW-1185">Reference proteome</keyword>
<proteinExistence type="inferred from homology"/>
<dbReference type="FunFam" id="3.40.50.300:FF:000287">
    <property type="entry name" value="Multidrug ABC transporter ATP-binding protein"/>
    <property type="match status" value="1"/>
</dbReference>
<feature type="transmembrane region" description="Helical" evidence="10">
    <location>
        <begin position="46"/>
        <end position="64"/>
    </location>
</feature>
<feature type="transmembrane region" description="Helical" evidence="10">
    <location>
        <begin position="298"/>
        <end position="321"/>
    </location>
</feature>
<dbReference type="InterPro" id="IPR003439">
    <property type="entry name" value="ABC_transporter-like_ATP-bd"/>
</dbReference>
<dbReference type="SUPFAM" id="SSF90123">
    <property type="entry name" value="ABC transporter transmembrane region"/>
    <property type="match status" value="1"/>
</dbReference>
<feature type="domain" description="ABC transmembrane type-1" evidence="12">
    <location>
        <begin position="331"/>
        <end position="543"/>
    </location>
</feature>
<feature type="region of interest" description="Disordered" evidence="9">
    <location>
        <begin position="158"/>
        <end position="219"/>
    </location>
</feature>
<dbReference type="Proteomes" id="UP000050424">
    <property type="component" value="Unassembled WGS sequence"/>
</dbReference>
<dbReference type="GO" id="GO:0016020">
    <property type="term" value="C:membrane"/>
    <property type="evidence" value="ECO:0007669"/>
    <property type="project" value="UniProtKB-SubCell"/>
</dbReference>
<dbReference type="AlphaFoldDB" id="A0A0P7AVS6"/>
<evidence type="ECO:0000256" key="6">
    <source>
        <dbReference type="ARBA" id="ARBA00022989"/>
    </source>
</evidence>
<evidence type="ECO:0000313" key="14">
    <source>
        <dbReference type="Proteomes" id="UP000050424"/>
    </source>
</evidence>
<keyword evidence="6 10" id="KW-1133">Transmembrane helix</keyword>
<feature type="transmembrane region" description="Helical" evidence="10">
    <location>
        <begin position="374"/>
        <end position="393"/>
    </location>
</feature>
<dbReference type="STRING" id="78410.A0A0P7AVS6"/>
<evidence type="ECO:0000259" key="11">
    <source>
        <dbReference type="PROSITE" id="PS50893"/>
    </source>
</evidence>
<dbReference type="OrthoDB" id="6500128at2759"/>
<dbReference type="CDD" id="cd18583">
    <property type="entry name" value="ABC_6TM_HMT1"/>
    <property type="match status" value="1"/>
</dbReference>